<evidence type="ECO:0000313" key="3">
    <source>
        <dbReference type="Proteomes" id="UP001358417"/>
    </source>
</evidence>
<dbReference type="EMBL" id="JAVRRD010000022">
    <property type="protein sequence ID" value="KAK5048199.1"/>
    <property type="molecule type" value="Genomic_DNA"/>
</dbReference>
<protein>
    <recommendedName>
        <fullName evidence="1">AB hydrolase-1 domain-containing protein</fullName>
    </recommendedName>
</protein>
<dbReference type="PRINTS" id="PR00412">
    <property type="entry name" value="EPOXHYDRLASE"/>
</dbReference>
<keyword evidence="3" id="KW-1185">Reference proteome</keyword>
<organism evidence="2 3">
    <name type="scientific">Exophiala bonariae</name>
    <dbReference type="NCBI Taxonomy" id="1690606"/>
    <lineage>
        <taxon>Eukaryota</taxon>
        <taxon>Fungi</taxon>
        <taxon>Dikarya</taxon>
        <taxon>Ascomycota</taxon>
        <taxon>Pezizomycotina</taxon>
        <taxon>Eurotiomycetes</taxon>
        <taxon>Chaetothyriomycetidae</taxon>
        <taxon>Chaetothyriales</taxon>
        <taxon>Herpotrichiellaceae</taxon>
        <taxon>Exophiala</taxon>
    </lineage>
</organism>
<dbReference type="Proteomes" id="UP001358417">
    <property type="component" value="Unassembled WGS sequence"/>
</dbReference>
<dbReference type="GeneID" id="89974043"/>
<dbReference type="AlphaFoldDB" id="A0AAV9N5H9"/>
<sequence>MAGLPYVRKALSNGINALVAGTNTSGTPIVCLSGWPQTAEAYSEMLPPLSKSHHVLALDLPGLGDSSPSTTGYTTKTISSILASAVASYLGTSTKYHLVGHDVGAWVAYPWAAHPQYSSSLVSVTFLDGITPGLFPLPEYPLPDAPNMKLWQFSFNRLPELPEILTQGRERAVLDWLFDKKSVHPERITATKRDRYVECYSRKGGMSAGFAYYRAIPEVMKDNREIKAKGMLKVPVLTVGGAQAAGRLMEGVLELTEEREKSRYLEIEDCGHYILEEQPEVASKELLAFIAEVEK</sequence>
<dbReference type="InterPro" id="IPR029058">
    <property type="entry name" value="AB_hydrolase_fold"/>
</dbReference>
<dbReference type="InterPro" id="IPR000073">
    <property type="entry name" value="AB_hydrolase_1"/>
</dbReference>
<dbReference type="SUPFAM" id="SSF53474">
    <property type="entry name" value="alpha/beta-Hydrolases"/>
    <property type="match status" value="1"/>
</dbReference>
<reference evidence="2 3" key="1">
    <citation type="submission" date="2023-08" db="EMBL/GenBank/DDBJ databases">
        <title>Black Yeasts Isolated from many extreme environments.</title>
        <authorList>
            <person name="Coleine C."/>
            <person name="Stajich J.E."/>
            <person name="Selbmann L."/>
        </authorList>
    </citation>
    <scope>NUCLEOTIDE SEQUENCE [LARGE SCALE GENOMIC DNA]</scope>
    <source>
        <strain evidence="2 3">CCFEE 5792</strain>
    </source>
</reference>
<dbReference type="PANTHER" id="PTHR43798">
    <property type="entry name" value="MONOACYLGLYCEROL LIPASE"/>
    <property type="match status" value="1"/>
</dbReference>
<dbReference type="GO" id="GO:0046464">
    <property type="term" value="P:acylglycerol catabolic process"/>
    <property type="evidence" value="ECO:0007669"/>
    <property type="project" value="TreeGrafter"/>
</dbReference>
<dbReference type="InterPro" id="IPR000639">
    <property type="entry name" value="Epox_hydrolase-like"/>
</dbReference>
<dbReference type="GO" id="GO:0047372">
    <property type="term" value="F:monoacylglycerol lipase activity"/>
    <property type="evidence" value="ECO:0007669"/>
    <property type="project" value="TreeGrafter"/>
</dbReference>
<evidence type="ECO:0000313" key="2">
    <source>
        <dbReference type="EMBL" id="KAK5048199.1"/>
    </source>
</evidence>
<evidence type="ECO:0000259" key="1">
    <source>
        <dbReference type="Pfam" id="PF12697"/>
    </source>
</evidence>
<accession>A0AAV9N5H9</accession>
<comment type="caution">
    <text evidence="2">The sequence shown here is derived from an EMBL/GenBank/DDBJ whole genome shotgun (WGS) entry which is preliminary data.</text>
</comment>
<name>A0AAV9N5H9_9EURO</name>
<gene>
    <name evidence="2" type="ORF">LTR84_005869</name>
</gene>
<proteinExistence type="predicted"/>
<dbReference type="Gene3D" id="3.40.50.1820">
    <property type="entry name" value="alpha/beta hydrolase"/>
    <property type="match status" value="1"/>
</dbReference>
<dbReference type="PANTHER" id="PTHR43798:SF33">
    <property type="entry name" value="HYDROLASE, PUTATIVE (AFU_ORTHOLOGUE AFUA_2G14860)-RELATED"/>
    <property type="match status" value="1"/>
</dbReference>
<feature type="domain" description="AB hydrolase-1" evidence="1">
    <location>
        <begin position="29"/>
        <end position="280"/>
    </location>
</feature>
<dbReference type="RefSeq" id="XP_064703657.1">
    <property type="nucleotide sequence ID" value="XM_064849433.1"/>
</dbReference>
<dbReference type="InterPro" id="IPR050266">
    <property type="entry name" value="AB_hydrolase_sf"/>
</dbReference>
<dbReference type="GO" id="GO:0016020">
    <property type="term" value="C:membrane"/>
    <property type="evidence" value="ECO:0007669"/>
    <property type="project" value="TreeGrafter"/>
</dbReference>
<dbReference type="Pfam" id="PF12697">
    <property type="entry name" value="Abhydrolase_6"/>
    <property type="match status" value="1"/>
</dbReference>